<evidence type="ECO:0000313" key="1">
    <source>
        <dbReference type="EMBL" id="CAG8671788.1"/>
    </source>
</evidence>
<proteinExistence type="predicted"/>
<organism evidence="1 2">
    <name type="scientific">Paraglomus brasilianum</name>
    <dbReference type="NCBI Taxonomy" id="144538"/>
    <lineage>
        <taxon>Eukaryota</taxon>
        <taxon>Fungi</taxon>
        <taxon>Fungi incertae sedis</taxon>
        <taxon>Mucoromycota</taxon>
        <taxon>Glomeromycotina</taxon>
        <taxon>Glomeromycetes</taxon>
        <taxon>Paraglomerales</taxon>
        <taxon>Paraglomeraceae</taxon>
        <taxon>Paraglomus</taxon>
    </lineage>
</organism>
<dbReference type="Proteomes" id="UP000789739">
    <property type="component" value="Unassembled WGS sequence"/>
</dbReference>
<name>A0A9N9ECF6_9GLOM</name>
<dbReference type="EMBL" id="CAJVPI010005096">
    <property type="protein sequence ID" value="CAG8671788.1"/>
    <property type="molecule type" value="Genomic_DNA"/>
</dbReference>
<reference evidence="1" key="1">
    <citation type="submission" date="2021-06" db="EMBL/GenBank/DDBJ databases">
        <authorList>
            <person name="Kallberg Y."/>
            <person name="Tangrot J."/>
            <person name="Rosling A."/>
        </authorList>
    </citation>
    <scope>NUCLEOTIDE SEQUENCE</scope>
    <source>
        <strain evidence="1">BR232B</strain>
    </source>
</reference>
<protein>
    <submittedName>
        <fullName evidence="1">2768_t:CDS:1</fullName>
    </submittedName>
</protein>
<gene>
    <name evidence="1" type="ORF">PBRASI_LOCUS11343</name>
</gene>
<comment type="caution">
    <text evidence="1">The sequence shown here is derived from an EMBL/GenBank/DDBJ whole genome shotgun (WGS) entry which is preliminary data.</text>
</comment>
<dbReference type="AlphaFoldDB" id="A0A9N9ECF6"/>
<evidence type="ECO:0000313" key="2">
    <source>
        <dbReference type="Proteomes" id="UP000789739"/>
    </source>
</evidence>
<feature type="non-terminal residue" evidence="1">
    <location>
        <position position="1"/>
    </location>
</feature>
<accession>A0A9N9ECF6</accession>
<dbReference type="OrthoDB" id="2371765at2759"/>
<sequence length="146" mass="16539">LDKMEGIYGSVQGSISRLHPSFNNQTRLNYLIGKAKRAKYPFSQDIYDFDHLYDNVSITTTSTAKSMQASSVSKAPLRNAFIERYNKTLPFARVFTDVETANAYEHIFTEVFSVVENDTGRRLRFQHIDGEGIQNLVADAHKGQAK</sequence>
<keyword evidence="2" id="KW-1185">Reference proteome</keyword>
<feature type="non-terminal residue" evidence="1">
    <location>
        <position position="146"/>
    </location>
</feature>